<dbReference type="AlphaFoldDB" id="A0A261F0S1"/>
<feature type="compositionally biased region" description="Low complexity" evidence="1">
    <location>
        <begin position="1"/>
        <end position="20"/>
    </location>
</feature>
<organism evidence="3 4">
    <name type="scientific">Pseudoscardovia radai</name>
    <dbReference type="NCBI Taxonomy" id="987066"/>
    <lineage>
        <taxon>Bacteria</taxon>
        <taxon>Bacillati</taxon>
        <taxon>Actinomycetota</taxon>
        <taxon>Actinomycetes</taxon>
        <taxon>Bifidobacteriales</taxon>
        <taxon>Bifidobacteriaceae</taxon>
        <taxon>Pseudoscardovia</taxon>
    </lineage>
</organism>
<dbReference type="EMBL" id="MWWR01000003">
    <property type="protein sequence ID" value="OZG52663.1"/>
    <property type="molecule type" value="Genomic_DNA"/>
</dbReference>
<feature type="transmembrane region" description="Helical" evidence="2">
    <location>
        <begin position="265"/>
        <end position="287"/>
    </location>
</feature>
<feature type="compositionally biased region" description="Low complexity" evidence="1">
    <location>
        <begin position="426"/>
        <end position="439"/>
    </location>
</feature>
<evidence type="ECO:0000256" key="2">
    <source>
        <dbReference type="SAM" id="Phobius"/>
    </source>
</evidence>
<gene>
    <name evidence="3" type="ORF">PSRA_0395</name>
</gene>
<protein>
    <submittedName>
        <fullName evidence="3">Peptide-binding protein</fullName>
    </submittedName>
</protein>
<feature type="region of interest" description="Disordered" evidence="1">
    <location>
        <begin position="1"/>
        <end position="23"/>
    </location>
</feature>
<comment type="caution">
    <text evidence="3">The sequence shown here is derived from an EMBL/GenBank/DDBJ whole genome shotgun (WGS) entry which is preliminary data.</text>
</comment>
<keyword evidence="4" id="KW-1185">Reference proteome</keyword>
<feature type="transmembrane region" description="Helical" evidence="2">
    <location>
        <begin position="30"/>
        <end position="50"/>
    </location>
</feature>
<reference evidence="3 4" key="1">
    <citation type="journal article" date="2017" name="BMC Genomics">
        <title>Comparative genomic and phylogenomic analyses of the Bifidobacteriaceae family.</title>
        <authorList>
            <person name="Lugli G.A."/>
            <person name="Milani C."/>
            <person name="Turroni F."/>
            <person name="Duranti S."/>
            <person name="Mancabelli L."/>
            <person name="Mangifesta M."/>
            <person name="Ferrario C."/>
            <person name="Modesto M."/>
            <person name="Mattarelli P."/>
            <person name="Jiri K."/>
            <person name="van Sinderen D."/>
            <person name="Ventura M."/>
        </authorList>
    </citation>
    <scope>NUCLEOTIDE SEQUENCE [LARGE SCALE GENOMIC DNA]</scope>
    <source>
        <strain evidence="3 4">DSM 24742</strain>
    </source>
</reference>
<evidence type="ECO:0000256" key="1">
    <source>
        <dbReference type="SAM" id="MobiDB-lite"/>
    </source>
</evidence>
<feature type="compositionally biased region" description="Low complexity" evidence="1">
    <location>
        <begin position="371"/>
        <end position="383"/>
    </location>
</feature>
<feature type="compositionally biased region" description="Low complexity" evidence="1">
    <location>
        <begin position="194"/>
        <end position="249"/>
    </location>
</feature>
<keyword evidence="2" id="KW-1133">Transmembrane helix</keyword>
<sequence>MGISGSGTPIVSSVSTGSTGMRRRTGRRTALGALALAISTMIMFAVLVPAGHAATTDSSAFRNAVQQQGLTVIDGSTWDCTSALSDTGVAESDITECVAAANSASDFIAVYIAASSDLVSTIDYAYSHPELLADSGMTVTTIGSGYKIDMGSGLLSWLYTSDNAVLEVTSKSTDPAYGETAALKIAADSGFETSGASGSSSASPSASASPSSASPSSAPSSSSSASSASALPTSSASSSSPSQTSDSQAGAEPQSDSTKDNKNTMIWIAVAAGVAVIVLIVAAVVIVNNRKKTALDQASQVGMGYQGYPGQQGMGGMPGYPSQGDFGPVSGAPGNQRYGGQSGYGQNGYGNQAYGQSQNYGQSAGGGWGQQSGQQAYGQNYGQQGNGGYGYGGYGQNYGTPQQNGQNPYASDQQATQRIGYDQTIQQYGQYNDGQGYGR</sequence>
<proteinExistence type="predicted"/>
<keyword evidence="2" id="KW-0472">Membrane</keyword>
<accession>A0A261F0S1</accession>
<feature type="compositionally biased region" description="Low complexity" evidence="1">
    <location>
        <begin position="397"/>
        <end position="407"/>
    </location>
</feature>
<dbReference type="RefSeq" id="WP_143516295.1">
    <property type="nucleotide sequence ID" value="NZ_MWWR01000003.1"/>
</dbReference>
<feature type="region of interest" description="Disordered" evidence="1">
    <location>
        <begin position="194"/>
        <end position="259"/>
    </location>
</feature>
<feature type="region of interest" description="Disordered" evidence="1">
    <location>
        <begin position="361"/>
        <end position="439"/>
    </location>
</feature>
<keyword evidence="2" id="KW-0812">Transmembrane</keyword>
<evidence type="ECO:0000313" key="3">
    <source>
        <dbReference type="EMBL" id="OZG52663.1"/>
    </source>
</evidence>
<dbReference type="Proteomes" id="UP000216725">
    <property type="component" value="Unassembled WGS sequence"/>
</dbReference>
<evidence type="ECO:0000313" key="4">
    <source>
        <dbReference type="Proteomes" id="UP000216725"/>
    </source>
</evidence>
<feature type="compositionally biased region" description="Gly residues" evidence="1">
    <location>
        <begin position="384"/>
        <end position="396"/>
    </location>
</feature>
<feature type="compositionally biased region" description="Polar residues" evidence="1">
    <location>
        <begin position="408"/>
        <end position="417"/>
    </location>
</feature>
<name>A0A261F0S1_9BIFI</name>